<dbReference type="GO" id="GO:0051302">
    <property type="term" value="P:regulation of cell division"/>
    <property type="evidence" value="ECO:0007669"/>
    <property type="project" value="InterPro"/>
</dbReference>
<evidence type="ECO:0000256" key="6">
    <source>
        <dbReference type="HAMAP-Rule" id="MF_00267"/>
    </source>
</evidence>
<protein>
    <recommendedName>
        <fullName evidence="6">Probable septum site-determining protein MinC</fullName>
    </recommendedName>
</protein>
<dbReference type="InterPro" id="IPR036145">
    <property type="entry name" value="MinC_C_sf"/>
</dbReference>
<dbReference type="HAMAP" id="MF_00267">
    <property type="entry name" value="MinC"/>
    <property type="match status" value="1"/>
</dbReference>
<dbReference type="InterPro" id="IPR007874">
    <property type="entry name" value="MinC_N"/>
</dbReference>
<comment type="similarity">
    <text evidence="1 6">Belongs to the MinC family.</text>
</comment>
<evidence type="ECO:0000313" key="10">
    <source>
        <dbReference type="EMBL" id="KDN95103.1"/>
    </source>
</evidence>
<evidence type="ECO:0000256" key="7">
    <source>
        <dbReference type="SAM" id="MobiDB-lite"/>
    </source>
</evidence>
<comment type="function">
    <text evidence="5 6">Cell division inhibitor that blocks the formation of polar Z ring septums. Rapidly oscillates between the poles of the cell to destabilize FtsZ filaments that have formed before they mature into polar Z rings. Prevents FtsZ polymerization.</text>
</comment>
<dbReference type="PANTHER" id="PTHR34108:SF1">
    <property type="entry name" value="SEPTUM SITE-DETERMINING PROTEIN MINC"/>
    <property type="match status" value="1"/>
</dbReference>
<name>A0A066ZMR1_HYDMR</name>
<proteinExistence type="inferred from homology"/>
<evidence type="ECO:0000259" key="9">
    <source>
        <dbReference type="Pfam" id="PF05209"/>
    </source>
</evidence>
<dbReference type="GO" id="GO:0000902">
    <property type="term" value="P:cell morphogenesis"/>
    <property type="evidence" value="ECO:0007669"/>
    <property type="project" value="InterPro"/>
</dbReference>
<keyword evidence="11" id="KW-1185">Reference proteome</keyword>
<feature type="domain" description="Septum formation inhibitor MinC N-terminal" evidence="9">
    <location>
        <begin position="5"/>
        <end position="75"/>
    </location>
</feature>
<dbReference type="InterPro" id="IPR005526">
    <property type="entry name" value="Septum_form_inhib_MinC_C"/>
</dbReference>
<dbReference type="Gene3D" id="2.160.20.70">
    <property type="match status" value="1"/>
</dbReference>
<comment type="subunit">
    <text evidence="6">Interacts with MinD and FtsZ.</text>
</comment>
<dbReference type="NCBIfam" id="TIGR01222">
    <property type="entry name" value="minC"/>
    <property type="match status" value="1"/>
</dbReference>
<dbReference type="EMBL" id="JMIU01000001">
    <property type="protein sequence ID" value="KDN95103.1"/>
    <property type="molecule type" value="Genomic_DNA"/>
</dbReference>
<comment type="caution">
    <text evidence="10">The sequence shown here is derived from an EMBL/GenBank/DDBJ whole genome shotgun (WGS) entry which is preliminary data.</text>
</comment>
<evidence type="ECO:0000256" key="5">
    <source>
        <dbReference type="ARBA" id="ARBA00025606"/>
    </source>
</evidence>
<dbReference type="Proteomes" id="UP000027341">
    <property type="component" value="Unassembled WGS sequence"/>
</dbReference>
<feature type="domain" description="Septum formation inhibitor MinC C-terminal" evidence="8">
    <location>
        <begin position="126"/>
        <end position="226"/>
    </location>
</feature>
<dbReference type="STRING" id="28885.EI16_01985"/>
<keyword evidence="3 6" id="KW-0717">Septation</keyword>
<keyword evidence="4 6" id="KW-0131">Cell cycle</keyword>
<dbReference type="Gene3D" id="3.30.70.260">
    <property type="match status" value="1"/>
</dbReference>
<gene>
    <name evidence="6" type="primary">minC</name>
    <name evidence="10" type="ORF">EI16_01985</name>
</gene>
<dbReference type="GO" id="GO:0000917">
    <property type="term" value="P:division septum assembly"/>
    <property type="evidence" value="ECO:0007669"/>
    <property type="project" value="UniProtKB-KW"/>
</dbReference>
<keyword evidence="2 6" id="KW-0132">Cell division</keyword>
<evidence type="ECO:0000256" key="3">
    <source>
        <dbReference type="ARBA" id="ARBA00023210"/>
    </source>
</evidence>
<evidence type="ECO:0000313" key="11">
    <source>
        <dbReference type="Proteomes" id="UP000027341"/>
    </source>
</evidence>
<feature type="region of interest" description="Disordered" evidence="7">
    <location>
        <begin position="102"/>
        <end position="122"/>
    </location>
</feature>
<dbReference type="InterPro" id="IPR016098">
    <property type="entry name" value="CAP/MinC_C"/>
</dbReference>
<dbReference type="SUPFAM" id="SSF63848">
    <property type="entry name" value="Cell-division inhibitor MinC, C-terminal domain"/>
    <property type="match status" value="1"/>
</dbReference>
<sequence length="232" mass="25501">MSKIIELKGSILSLTVLRVHSADIEQTKSAIADKIDQAPDFFAGIPVVIEFKIQPEDPMFLALLVEFLHQKQMIPIGVRTEDQSIQEQASYAGLAVFPEEVKKRKKEKNSESPVESDEPKATTAMVVQGTVRSGQQIYAKGRDLMVMGSVNPGAEVVADGHVHVFGKILGKVFAGSSGMTDARIFAKELNPELVCISGLYLLAEDIGAEYKKGFIEVLLRDDKLVFQRPLED</sequence>
<dbReference type="RefSeq" id="WP_029908884.1">
    <property type="nucleotide sequence ID" value="NZ_AP020335.1"/>
</dbReference>
<evidence type="ECO:0000256" key="1">
    <source>
        <dbReference type="ARBA" id="ARBA00006291"/>
    </source>
</evidence>
<evidence type="ECO:0000256" key="2">
    <source>
        <dbReference type="ARBA" id="ARBA00022618"/>
    </source>
</evidence>
<evidence type="ECO:0000259" key="8">
    <source>
        <dbReference type="Pfam" id="PF03775"/>
    </source>
</evidence>
<accession>A0A066ZMR1</accession>
<evidence type="ECO:0000256" key="4">
    <source>
        <dbReference type="ARBA" id="ARBA00023306"/>
    </source>
</evidence>
<dbReference type="Pfam" id="PF03775">
    <property type="entry name" value="MinC_C"/>
    <property type="match status" value="1"/>
</dbReference>
<dbReference type="Pfam" id="PF05209">
    <property type="entry name" value="MinC_N"/>
    <property type="match status" value="1"/>
</dbReference>
<dbReference type="InterPro" id="IPR013033">
    <property type="entry name" value="MinC"/>
</dbReference>
<dbReference type="GO" id="GO:1901891">
    <property type="term" value="P:regulation of cell septum assembly"/>
    <property type="evidence" value="ECO:0007669"/>
    <property type="project" value="InterPro"/>
</dbReference>
<organism evidence="10 11">
    <name type="scientific">Hydrogenovibrio marinus</name>
    <dbReference type="NCBI Taxonomy" id="28885"/>
    <lineage>
        <taxon>Bacteria</taxon>
        <taxon>Pseudomonadati</taxon>
        <taxon>Pseudomonadota</taxon>
        <taxon>Gammaproteobacteria</taxon>
        <taxon>Thiotrichales</taxon>
        <taxon>Piscirickettsiaceae</taxon>
        <taxon>Hydrogenovibrio</taxon>
    </lineage>
</organism>
<dbReference type="AlphaFoldDB" id="A0A066ZMR1"/>
<reference evidence="10 11" key="1">
    <citation type="submission" date="2014-04" db="EMBL/GenBank/DDBJ databases">
        <title>Draft genome sequence of Hydrogenovibrio marinus MH-110, a model organism for aerobic H2 metabolism.</title>
        <authorList>
            <person name="Cha H.J."/>
            <person name="Jo B.H."/>
            <person name="Hwang B.H."/>
        </authorList>
    </citation>
    <scope>NUCLEOTIDE SEQUENCE [LARGE SCALE GENOMIC DNA]</scope>
    <source>
        <strain evidence="10 11">MH-110</strain>
    </source>
</reference>
<dbReference type="PANTHER" id="PTHR34108">
    <property type="entry name" value="SEPTUM SITE-DETERMINING PROTEIN MINC"/>
    <property type="match status" value="1"/>
</dbReference>